<proteinExistence type="predicted"/>
<evidence type="ECO:0000313" key="2">
    <source>
        <dbReference type="EnsemblPlants" id="ONIVA02G12090.1"/>
    </source>
</evidence>
<name>A0A0E0G4F7_ORYNI</name>
<protein>
    <submittedName>
        <fullName evidence="2">Uncharacterized protein</fullName>
    </submittedName>
</protein>
<feature type="region of interest" description="Disordered" evidence="1">
    <location>
        <begin position="67"/>
        <end position="88"/>
    </location>
</feature>
<keyword evidence="3" id="KW-1185">Reference proteome</keyword>
<dbReference type="Proteomes" id="UP000006591">
    <property type="component" value="Chromosome 2"/>
</dbReference>
<reference evidence="2" key="2">
    <citation type="submission" date="2018-04" db="EMBL/GenBank/DDBJ databases">
        <title>OnivRS2 (Oryza nivara Reference Sequence Version 2).</title>
        <authorList>
            <person name="Zhang J."/>
            <person name="Kudrna D."/>
            <person name="Lee S."/>
            <person name="Talag J."/>
            <person name="Rajasekar S."/>
            <person name="Welchert J."/>
            <person name="Hsing Y.-I."/>
            <person name="Wing R.A."/>
        </authorList>
    </citation>
    <scope>NUCLEOTIDE SEQUENCE [LARGE SCALE GENOMIC DNA]</scope>
    <source>
        <strain evidence="2">SL10</strain>
    </source>
</reference>
<dbReference type="HOGENOM" id="CLU_2076866_0_0_1"/>
<reference evidence="2" key="1">
    <citation type="submission" date="2015-04" db="UniProtKB">
        <authorList>
            <consortium name="EnsemblPlants"/>
        </authorList>
    </citation>
    <scope>IDENTIFICATION</scope>
    <source>
        <strain evidence="2">SL10</strain>
    </source>
</reference>
<dbReference type="EnsemblPlants" id="ONIVA02G12090.1">
    <property type="protein sequence ID" value="ONIVA02G12090.1"/>
    <property type="gene ID" value="ONIVA02G12090"/>
</dbReference>
<evidence type="ECO:0000256" key="1">
    <source>
        <dbReference type="SAM" id="MobiDB-lite"/>
    </source>
</evidence>
<dbReference type="Gramene" id="ONIVA02G12090.1">
    <property type="protein sequence ID" value="ONIVA02G12090.1"/>
    <property type="gene ID" value="ONIVA02G12090"/>
</dbReference>
<accession>A0A0E0G4F7</accession>
<dbReference type="AlphaFoldDB" id="A0A0E0G4F7"/>
<sequence length="118" mass="12619">MGSGLSMKNESERLYEGEMVREVPVQRSLDLEHAVLASPAMARGDRPILDFVPPRLDGPALCSEIPPISAHPFPRPSTSAEGSDVGVEVSKATNHCSGPAQSISPAIIDRRSRAAFKL</sequence>
<organism evidence="2">
    <name type="scientific">Oryza nivara</name>
    <name type="common">Indian wild rice</name>
    <name type="synonym">Oryza sativa f. spontanea</name>
    <dbReference type="NCBI Taxonomy" id="4536"/>
    <lineage>
        <taxon>Eukaryota</taxon>
        <taxon>Viridiplantae</taxon>
        <taxon>Streptophyta</taxon>
        <taxon>Embryophyta</taxon>
        <taxon>Tracheophyta</taxon>
        <taxon>Spermatophyta</taxon>
        <taxon>Magnoliopsida</taxon>
        <taxon>Liliopsida</taxon>
        <taxon>Poales</taxon>
        <taxon>Poaceae</taxon>
        <taxon>BOP clade</taxon>
        <taxon>Oryzoideae</taxon>
        <taxon>Oryzeae</taxon>
        <taxon>Oryzinae</taxon>
        <taxon>Oryza</taxon>
    </lineage>
</organism>
<evidence type="ECO:0000313" key="3">
    <source>
        <dbReference type="Proteomes" id="UP000006591"/>
    </source>
</evidence>